<name>A0A134ADX0_9FIRM</name>
<dbReference type="EMBL" id="LSDG01000038">
    <property type="protein sequence ID" value="KXB65901.1"/>
    <property type="molecule type" value="Genomic_DNA"/>
</dbReference>
<feature type="transmembrane region" description="Helical" evidence="1">
    <location>
        <begin position="203"/>
        <end position="222"/>
    </location>
</feature>
<keyword evidence="1" id="KW-0812">Transmembrane</keyword>
<feature type="transmembrane region" description="Helical" evidence="1">
    <location>
        <begin position="89"/>
        <end position="119"/>
    </location>
</feature>
<dbReference type="PATRIC" id="fig|755172.3.peg.1201"/>
<evidence type="ECO:0008006" key="4">
    <source>
        <dbReference type="Google" id="ProtNLM"/>
    </source>
</evidence>
<reference evidence="3" key="1">
    <citation type="submission" date="2016-01" db="EMBL/GenBank/DDBJ databases">
        <authorList>
            <person name="Mitreva M."/>
            <person name="Pepin K.H."/>
            <person name="Mihindukulasuriya K.A."/>
            <person name="Fulton R."/>
            <person name="Fronick C."/>
            <person name="O'Laughlin M."/>
            <person name="Miner T."/>
            <person name="Herter B."/>
            <person name="Rosa B.A."/>
            <person name="Cordes M."/>
            <person name="Tomlinson C."/>
            <person name="Wollam A."/>
            <person name="Palsikar V.B."/>
            <person name="Mardis E.R."/>
            <person name="Wilson R.K."/>
        </authorList>
    </citation>
    <scope>NUCLEOTIDE SEQUENCE [LARGE SCALE GENOMIC DNA]</scope>
    <source>
        <strain evidence="3">DNF00729</strain>
    </source>
</reference>
<feature type="transmembrane region" description="Helical" evidence="1">
    <location>
        <begin position="20"/>
        <end position="36"/>
    </location>
</feature>
<dbReference type="STRING" id="755172.HMPREF1863_01236"/>
<feature type="transmembrane region" description="Helical" evidence="1">
    <location>
        <begin position="131"/>
        <end position="155"/>
    </location>
</feature>
<dbReference type="OrthoDB" id="1701857at2"/>
<evidence type="ECO:0000256" key="1">
    <source>
        <dbReference type="SAM" id="Phobius"/>
    </source>
</evidence>
<keyword evidence="1" id="KW-0472">Membrane</keyword>
<keyword evidence="3" id="KW-1185">Reference proteome</keyword>
<evidence type="ECO:0000313" key="2">
    <source>
        <dbReference type="EMBL" id="KXB65901.1"/>
    </source>
</evidence>
<comment type="caution">
    <text evidence="2">The sequence shown here is derived from an EMBL/GenBank/DDBJ whole genome shotgun (WGS) entry which is preliminary data.</text>
</comment>
<evidence type="ECO:0000313" key="3">
    <source>
        <dbReference type="Proteomes" id="UP000070442"/>
    </source>
</evidence>
<dbReference type="RefSeq" id="WP_068368399.1">
    <property type="nucleotide sequence ID" value="NZ_KQ960180.1"/>
</dbReference>
<dbReference type="Proteomes" id="UP000070442">
    <property type="component" value="Unassembled WGS sequence"/>
</dbReference>
<dbReference type="AlphaFoldDB" id="A0A134ADX0"/>
<sequence>MKDILKSEFYQIRKDKKNLFILIVSLIISSVLLLDRDIKDGAEALYQTLYNTSLVFIVVNVFISLYIGDNFSERQINRYIVSGHKRKDVVFAQSAISIFFSNLILILQPLIVTIIYTSIKSWGQMYSLSQGITIILMSILLNSASISVIMFLAILLKKPGTILVASTALYFLTIFLLNSQKALSFAHILPLGQARLLIENTTGNIEALLVAISYLLIFNILTERYFEECDLK</sequence>
<proteinExistence type="predicted"/>
<gene>
    <name evidence="2" type="ORF">HMPREF1863_01236</name>
</gene>
<feature type="transmembrane region" description="Helical" evidence="1">
    <location>
        <begin position="48"/>
        <end position="68"/>
    </location>
</feature>
<protein>
    <recommendedName>
        <fullName evidence="4">ABC-2 type transporter</fullName>
    </recommendedName>
</protein>
<feature type="transmembrane region" description="Helical" evidence="1">
    <location>
        <begin position="162"/>
        <end position="183"/>
    </location>
</feature>
<accession>A0A134ADX0</accession>
<organism evidence="2 3">
    <name type="scientific">Aedoeadaptatus coxii</name>
    <dbReference type="NCBI Taxonomy" id="755172"/>
    <lineage>
        <taxon>Bacteria</taxon>
        <taxon>Bacillati</taxon>
        <taxon>Bacillota</taxon>
        <taxon>Tissierellia</taxon>
        <taxon>Tissierellales</taxon>
        <taxon>Peptoniphilaceae</taxon>
        <taxon>Aedoeadaptatus</taxon>
    </lineage>
</organism>
<keyword evidence="1" id="KW-1133">Transmembrane helix</keyword>